<dbReference type="Pfam" id="PF00664">
    <property type="entry name" value="ABC_membrane"/>
    <property type="match status" value="1"/>
</dbReference>
<evidence type="ECO:0000256" key="2">
    <source>
        <dbReference type="ARBA" id="ARBA00007577"/>
    </source>
</evidence>
<dbReference type="InParanoid" id="C5L4N7"/>
<comment type="subcellular location">
    <subcellularLocation>
        <location evidence="1">Membrane</location>
        <topology evidence="1">Multi-pass membrane protein</topology>
    </subcellularLocation>
</comment>
<dbReference type="GeneID" id="9064523"/>
<dbReference type="SUPFAM" id="SSF52540">
    <property type="entry name" value="P-loop containing nucleoside triphosphate hydrolases"/>
    <property type="match status" value="1"/>
</dbReference>
<dbReference type="Proteomes" id="UP000007800">
    <property type="component" value="Unassembled WGS sequence"/>
</dbReference>
<evidence type="ECO:0000256" key="7">
    <source>
        <dbReference type="ARBA" id="ARBA00023136"/>
    </source>
</evidence>
<dbReference type="Pfam" id="PF00005">
    <property type="entry name" value="ABC_tran"/>
    <property type="match status" value="1"/>
</dbReference>
<keyword evidence="3 8" id="KW-0812">Transmembrane</keyword>
<organism evidence="13">
    <name type="scientific">Perkinsus marinus (strain ATCC 50983 / TXsc)</name>
    <dbReference type="NCBI Taxonomy" id="423536"/>
    <lineage>
        <taxon>Eukaryota</taxon>
        <taxon>Sar</taxon>
        <taxon>Alveolata</taxon>
        <taxon>Perkinsozoa</taxon>
        <taxon>Perkinsea</taxon>
        <taxon>Perkinsida</taxon>
        <taxon>Perkinsidae</taxon>
        <taxon>Perkinsus</taxon>
    </lineage>
</organism>
<dbReference type="GO" id="GO:0016887">
    <property type="term" value="F:ATP hydrolysis activity"/>
    <property type="evidence" value="ECO:0007669"/>
    <property type="project" value="InterPro"/>
</dbReference>
<dbReference type="OrthoDB" id="6500128at2759"/>
<protein>
    <submittedName>
        <fullName evidence="12">ABC transporter, putative</fullName>
    </submittedName>
</protein>
<dbReference type="GO" id="GO:0090374">
    <property type="term" value="P:oligopeptide export from mitochondrion"/>
    <property type="evidence" value="ECO:0007669"/>
    <property type="project" value="TreeGrafter"/>
</dbReference>
<dbReference type="PROSITE" id="PS00211">
    <property type="entry name" value="ABC_TRANSPORTER_1"/>
    <property type="match status" value="1"/>
</dbReference>
<evidence type="ECO:0000313" key="13">
    <source>
        <dbReference type="Proteomes" id="UP000007800"/>
    </source>
</evidence>
<dbReference type="FunFam" id="3.40.50.300:FF:000251">
    <property type="entry name" value="ABC transporter B family member 19"/>
    <property type="match status" value="1"/>
</dbReference>
<evidence type="ECO:0000313" key="12">
    <source>
        <dbReference type="EMBL" id="EER08305.1"/>
    </source>
</evidence>
<keyword evidence="9" id="KW-0732">Signal</keyword>
<dbReference type="GO" id="GO:0015421">
    <property type="term" value="F:ABC-type oligopeptide transporter activity"/>
    <property type="evidence" value="ECO:0007669"/>
    <property type="project" value="TreeGrafter"/>
</dbReference>
<feature type="transmembrane region" description="Helical" evidence="8">
    <location>
        <begin position="83"/>
        <end position="103"/>
    </location>
</feature>
<comment type="similarity">
    <text evidence="2">Belongs to the ABC transporter superfamily. ABCB family. Multidrug resistance exporter (TC 3.A.1.201) subfamily.</text>
</comment>
<keyword evidence="6 8" id="KW-1133">Transmembrane helix</keyword>
<evidence type="ECO:0000256" key="8">
    <source>
        <dbReference type="SAM" id="Phobius"/>
    </source>
</evidence>
<evidence type="ECO:0000256" key="3">
    <source>
        <dbReference type="ARBA" id="ARBA00022692"/>
    </source>
</evidence>
<feature type="signal peptide" evidence="9">
    <location>
        <begin position="1"/>
        <end position="17"/>
    </location>
</feature>
<dbReference type="Gene3D" id="1.20.1560.10">
    <property type="entry name" value="ABC transporter type 1, transmembrane domain"/>
    <property type="match status" value="1"/>
</dbReference>
<feature type="domain" description="ABC transmembrane type-1" evidence="11">
    <location>
        <begin position="1"/>
        <end position="124"/>
    </location>
</feature>
<reference evidence="12 13" key="1">
    <citation type="submission" date="2008-07" db="EMBL/GenBank/DDBJ databases">
        <authorList>
            <person name="El-Sayed N."/>
            <person name="Caler E."/>
            <person name="Inman J."/>
            <person name="Amedeo P."/>
            <person name="Hass B."/>
            <person name="Wortman J."/>
        </authorList>
    </citation>
    <scope>NUCLEOTIDE SEQUENCE [LARGE SCALE GENOMIC DNA]</scope>
    <source>
        <strain evidence="13">ATCC 50983 / TXsc</strain>
    </source>
</reference>
<dbReference type="InterPro" id="IPR017871">
    <property type="entry name" value="ABC_transporter-like_CS"/>
</dbReference>
<dbReference type="InterPro" id="IPR003593">
    <property type="entry name" value="AAA+_ATPase"/>
</dbReference>
<evidence type="ECO:0000256" key="1">
    <source>
        <dbReference type="ARBA" id="ARBA00004141"/>
    </source>
</evidence>
<feature type="chain" id="PRO_5002954565" evidence="9">
    <location>
        <begin position="18"/>
        <end position="442"/>
    </location>
</feature>
<dbReference type="PROSITE" id="PS50929">
    <property type="entry name" value="ABC_TM1F"/>
    <property type="match status" value="1"/>
</dbReference>
<sequence>MMLSVIPLAAIATMVYAKFVEQLSKDYQKELASSTEVASEALSNIRVVKTFPRGEAKAETRYSQHIDRSYAIGVKKSFGLGGFGWVVGIMIYVSMTGVVWYGAGLVLSGDMLPGTLMAFLFYSVGSIGGSVAGLSEVVSKLAETMGATAKVFEYIDREPQQQVSEEADYEPIICSGRLSFTEVRFHYPSRADIEVLKGVTFSVEPGQTMALVGRSGVGKSTCISLILRFYDPTAGMIAVDGRSLATLKDDCLRRNISLVAQEPVLFSTSIMDNIKYGTDGDVTREEVEAAAKAAYCHEFITSFPEGYDTLVGERGVQLSGGQKQRVAIARSMIASPRILLLDEATSALDAENERKVQEALDELSSSRTTIVVAHRLSTVQNADVVVYMEDGRVAEMGSHQQLVSRKNGNLIMARHRFWNEFWLENGGVVLKSLGLVLDAVMK</sequence>
<evidence type="ECO:0000259" key="10">
    <source>
        <dbReference type="PROSITE" id="PS50893"/>
    </source>
</evidence>
<dbReference type="SUPFAM" id="SSF90123">
    <property type="entry name" value="ABC transporter transmembrane region"/>
    <property type="match status" value="1"/>
</dbReference>
<feature type="transmembrane region" description="Helical" evidence="8">
    <location>
        <begin position="115"/>
        <end position="135"/>
    </location>
</feature>
<accession>C5L4N7</accession>
<dbReference type="AlphaFoldDB" id="C5L4N7"/>
<gene>
    <name evidence="12" type="ORF">Pmar_PMAR010647</name>
</gene>
<dbReference type="InterPro" id="IPR011527">
    <property type="entry name" value="ABC1_TM_dom"/>
</dbReference>
<dbReference type="InterPro" id="IPR027417">
    <property type="entry name" value="P-loop_NTPase"/>
</dbReference>
<dbReference type="RefSeq" id="XP_002776489.1">
    <property type="nucleotide sequence ID" value="XM_002776443.1"/>
</dbReference>
<dbReference type="InterPro" id="IPR003439">
    <property type="entry name" value="ABC_transporter-like_ATP-bd"/>
</dbReference>
<keyword evidence="5" id="KW-0067">ATP-binding</keyword>
<name>C5L4N7_PERM5</name>
<dbReference type="SMART" id="SM00382">
    <property type="entry name" value="AAA"/>
    <property type="match status" value="1"/>
</dbReference>
<keyword evidence="4" id="KW-0547">Nucleotide-binding</keyword>
<evidence type="ECO:0000259" key="11">
    <source>
        <dbReference type="PROSITE" id="PS50929"/>
    </source>
</evidence>
<evidence type="ECO:0000256" key="6">
    <source>
        <dbReference type="ARBA" id="ARBA00022989"/>
    </source>
</evidence>
<keyword evidence="13" id="KW-1185">Reference proteome</keyword>
<keyword evidence="7 8" id="KW-0472">Membrane</keyword>
<dbReference type="OMA" id="CRLYEPQ"/>
<evidence type="ECO:0000256" key="5">
    <source>
        <dbReference type="ARBA" id="ARBA00022840"/>
    </source>
</evidence>
<dbReference type="InterPro" id="IPR036640">
    <property type="entry name" value="ABC1_TM_sf"/>
</dbReference>
<feature type="domain" description="ABC transporter" evidence="10">
    <location>
        <begin position="178"/>
        <end position="415"/>
    </location>
</feature>
<dbReference type="PANTHER" id="PTHR43394:SF1">
    <property type="entry name" value="ATP-BINDING CASSETTE SUB-FAMILY B MEMBER 10, MITOCHONDRIAL"/>
    <property type="match status" value="1"/>
</dbReference>
<dbReference type="PANTHER" id="PTHR43394">
    <property type="entry name" value="ATP-DEPENDENT PERMEASE MDL1, MITOCHONDRIAL"/>
    <property type="match status" value="1"/>
</dbReference>
<dbReference type="GO" id="GO:0005524">
    <property type="term" value="F:ATP binding"/>
    <property type="evidence" value="ECO:0007669"/>
    <property type="project" value="UniProtKB-KW"/>
</dbReference>
<dbReference type="EMBL" id="GG679111">
    <property type="protein sequence ID" value="EER08305.1"/>
    <property type="molecule type" value="Genomic_DNA"/>
</dbReference>
<dbReference type="Gene3D" id="3.40.50.300">
    <property type="entry name" value="P-loop containing nucleotide triphosphate hydrolases"/>
    <property type="match status" value="1"/>
</dbReference>
<dbReference type="InterPro" id="IPR039421">
    <property type="entry name" value="Type_1_exporter"/>
</dbReference>
<evidence type="ECO:0000256" key="4">
    <source>
        <dbReference type="ARBA" id="ARBA00022741"/>
    </source>
</evidence>
<dbReference type="GO" id="GO:0005743">
    <property type="term" value="C:mitochondrial inner membrane"/>
    <property type="evidence" value="ECO:0007669"/>
    <property type="project" value="TreeGrafter"/>
</dbReference>
<dbReference type="PROSITE" id="PS50893">
    <property type="entry name" value="ABC_TRANSPORTER_2"/>
    <property type="match status" value="1"/>
</dbReference>
<evidence type="ECO:0000256" key="9">
    <source>
        <dbReference type="SAM" id="SignalP"/>
    </source>
</evidence>
<proteinExistence type="inferred from homology"/>